<evidence type="ECO:0000313" key="5">
    <source>
        <dbReference type="Proteomes" id="UP000642144"/>
    </source>
</evidence>
<dbReference type="Proteomes" id="UP000642144">
    <property type="component" value="Unassembled WGS sequence"/>
</dbReference>
<comment type="caution">
    <text evidence="4">The sequence shown here is derived from an EMBL/GenBank/DDBJ whole genome shotgun (WGS) entry which is preliminary data.</text>
</comment>
<organism evidence="4 5">
    <name type="scientific">Duganella levis</name>
    <dbReference type="NCBI Taxonomy" id="2692169"/>
    <lineage>
        <taxon>Bacteria</taxon>
        <taxon>Pseudomonadati</taxon>
        <taxon>Pseudomonadota</taxon>
        <taxon>Betaproteobacteria</taxon>
        <taxon>Burkholderiales</taxon>
        <taxon>Oxalobacteraceae</taxon>
        <taxon>Telluria group</taxon>
        <taxon>Duganella</taxon>
    </lineage>
</organism>
<dbReference type="PROSITE" id="PS00903">
    <property type="entry name" value="CYT_DCMP_DEAMINASES_1"/>
    <property type="match status" value="1"/>
</dbReference>
<keyword evidence="1" id="KW-0479">Metal-binding</keyword>
<dbReference type="InterPro" id="IPR016193">
    <property type="entry name" value="Cytidine_deaminase-like"/>
</dbReference>
<gene>
    <name evidence="4" type="ORF">GTP69_17285</name>
</gene>
<name>A0ABW9W2R0_9BURK</name>
<reference evidence="4 5" key="1">
    <citation type="submission" date="2019-12" db="EMBL/GenBank/DDBJ databases">
        <title>Novel species isolated from a subtropical stream in China.</title>
        <authorList>
            <person name="Lu H."/>
        </authorList>
    </citation>
    <scope>NUCLEOTIDE SEQUENCE [LARGE SCALE GENOMIC DNA]</scope>
    <source>
        <strain evidence="4 5">CY42W</strain>
    </source>
</reference>
<keyword evidence="5" id="KW-1185">Reference proteome</keyword>
<accession>A0ABW9W2R0</accession>
<dbReference type="InterPro" id="IPR016192">
    <property type="entry name" value="APOBEC/CMP_deaminase_Zn-bd"/>
</dbReference>
<evidence type="ECO:0000313" key="4">
    <source>
        <dbReference type="EMBL" id="MYN28165.1"/>
    </source>
</evidence>
<dbReference type="PROSITE" id="PS51747">
    <property type="entry name" value="CYT_DCMP_DEAMINASES_2"/>
    <property type="match status" value="1"/>
</dbReference>
<evidence type="ECO:0000259" key="3">
    <source>
        <dbReference type="PROSITE" id="PS51747"/>
    </source>
</evidence>
<evidence type="ECO:0000256" key="1">
    <source>
        <dbReference type="ARBA" id="ARBA00022723"/>
    </source>
</evidence>
<dbReference type="Pfam" id="PF00383">
    <property type="entry name" value="dCMP_cyt_deam_1"/>
    <property type="match status" value="1"/>
</dbReference>
<keyword evidence="2" id="KW-0862">Zinc</keyword>
<dbReference type="CDD" id="cd01285">
    <property type="entry name" value="nucleoside_deaminase"/>
    <property type="match status" value="1"/>
</dbReference>
<dbReference type="InterPro" id="IPR002125">
    <property type="entry name" value="CMP_dCMP_dom"/>
</dbReference>
<dbReference type="EMBL" id="WWCT01000014">
    <property type="protein sequence ID" value="MYN28165.1"/>
    <property type="molecule type" value="Genomic_DNA"/>
</dbReference>
<dbReference type="Gene3D" id="3.40.140.10">
    <property type="entry name" value="Cytidine Deaminase, domain 2"/>
    <property type="match status" value="1"/>
</dbReference>
<sequence length="416" mass="43928">MAHKKTIDVQAAVAIAASEAIAAKTQGTFGVGGLMLDQHGNVLQSLHNNVVKDGLVFDPTAHGERQLIDWYYAERAKGRELPVPQDITIVTSLDPCCMCSGAILAGGFNVVVAAPDQASGINYDNSAAFKALPAALRAQAGDSFSYPAILGSSLYARAATGATPKSFFIGKTISEPTQALCSLVFEATSADVMAMLNTDRPQPSLKDPATLSADHAIVRALKQQYPDALTYRCAPHRPNAGLAPFLLQAMARDREHGGAGDAVALLDSFGNLLLCMAGRMTQSGIRSAFMETTRAYAQLRYKLLNGASAAQQDDVRHYLGHPKDGTFVFAKGPDASAVSYMNLGAYGSTMEGPLPLENPTQFQYVLPSLPPAELAALCAAMPPLYRNIIRIQPTQVADLDLAQALSIGSAATSQSA</sequence>
<evidence type="ECO:0000256" key="2">
    <source>
        <dbReference type="ARBA" id="ARBA00022833"/>
    </source>
</evidence>
<dbReference type="RefSeq" id="WP_161056022.1">
    <property type="nucleotide sequence ID" value="NZ_WWCT01000014.1"/>
</dbReference>
<proteinExistence type="predicted"/>
<dbReference type="SUPFAM" id="SSF53927">
    <property type="entry name" value="Cytidine deaminase-like"/>
    <property type="match status" value="1"/>
</dbReference>
<feature type="domain" description="CMP/dCMP-type deaminase" evidence="3">
    <location>
        <begin position="7"/>
        <end position="139"/>
    </location>
</feature>
<protein>
    <submittedName>
        <fullName evidence="4">Nucleoside deaminase</fullName>
    </submittedName>
</protein>